<dbReference type="EC" id="2.3.2.27" evidence="2"/>
<evidence type="ECO:0000313" key="11">
    <source>
        <dbReference type="EMBL" id="EYU41615.1"/>
    </source>
</evidence>
<evidence type="ECO:0000313" key="12">
    <source>
        <dbReference type="Proteomes" id="UP000030748"/>
    </source>
</evidence>
<dbReference type="KEGG" id="egt:105952872"/>
<evidence type="ECO:0000256" key="1">
    <source>
        <dbReference type="ARBA" id="ARBA00000900"/>
    </source>
</evidence>
<reference evidence="11 12" key="1">
    <citation type="journal article" date="2013" name="Proc. Natl. Acad. Sci. U.S.A.">
        <title>Fine-scale variation in meiotic recombination in Mimulus inferred from population shotgun sequencing.</title>
        <authorList>
            <person name="Hellsten U."/>
            <person name="Wright K.M."/>
            <person name="Jenkins J."/>
            <person name="Shu S."/>
            <person name="Yuan Y."/>
            <person name="Wessler S.R."/>
            <person name="Schmutz J."/>
            <person name="Willis J.H."/>
            <person name="Rokhsar D.S."/>
        </authorList>
    </citation>
    <scope>NUCLEOTIDE SEQUENCE [LARGE SCALE GENOMIC DNA]</scope>
    <source>
        <strain evidence="12">cv. DUN x IM62</strain>
    </source>
</reference>
<dbReference type="GO" id="GO:0061630">
    <property type="term" value="F:ubiquitin protein ligase activity"/>
    <property type="evidence" value="ECO:0000318"/>
    <property type="project" value="GO_Central"/>
</dbReference>
<keyword evidence="3" id="KW-0808">Transferase</keyword>
<dbReference type="PROSITE" id="PS50089">
    <property type="entry name" value="ZF_RING_2"/>
    <property type="match status" value="1"/>
</dbReference>
<keyword evidence="5 8" id="KW-0863">Zinc-finger</keyword>
<evidence type="ECO:0000256" key="2">
    <source>
        <dbReference type="ARBA" id="ARBA00012483"/>
    </source>
</evidence>
<feature type="region of interest" description="Disordered" evidence="9">
    <location>
        <begin position="109"/>
        <end position="141"/>
    </location>
</feature>
<dbReference type="PANTHER" id="PTHR22937:SF174">
    <property type="entry name" value="RING-TYPE E3 UBIQUITIN TRANSFERASE"/>
    <property type="match status" value="1"/>
</dbReference>
<dbReference type="CDD" id="cd16469">
    <property type="entry name" value="RING-H2_RNF24-like"/>
    <property type="match status" value="1"/>
</dbReference>
<evidence type="ECO:0000256" key="8">
    <source>
        <dbReference type="PROSITE-ProRule" id="PRU00175"/>
    </source>
</evidence>
<evidence type="ECO:0000256" key="4">
    <source>
        <dbReference type="ARBA" id="ARBA00022723"/>
    </source>
</evidence>
<keyword evidence="4" id="KW-0479">Metal-binding</keyword>
<dbReference type="InterPro" id="IPR001841">
    <property type="entry name" value="Znf_RING"/>
</dbReference>
<dbReference type="SUPFAM" id="SSF57850">
    <property type="entry name" value="RING/U-box"/>
    <property type="match status" value="1"/>
</dbReference>
<dbReference type="EMBL" id="KI630319">
    <property type="protein sequence ID" value="EYU41615.1"/>
    <property type="molecule type" value="Genomic_DNA"/>
</dbReference>
<dbReference type="PANTHER" id="PTHR22937">
    <property type="entry name" value="E3 UBIQUITIN-PROTEIN LIGASE RNF165"/>
    <property type="match status" value="1"/>
</dbReference>
<dbReference type="STRING" id="4155.A0A022RRR7"/>
<evidence type="ECO:0000256" key="3">
    <source>
        <dbReference type="ARBA" id="ARBA00022679"/>
    </source>
</evidence>
<gene>
    <name evidence="11" type="ORF">MIMGU_mgv1a004658mg</name>
</gene>
<dbReference type="AlphaFoldDB" id="A0A022RRR7"/>
<organism evidence="11 12">
    <name type="scientific">Erythranthe guttata</name>
    <name type="common">Yellow monkey flower</name>
    <name type="synonym">Mimulus guttatus</name>
    <dbReference type="NCBI Taxonomy" id="4155"/>
    <lineage>
        <taxon>Eukaryota</taxon>
        <taxon>Viridiplantae</taxon>
        <taxon>Streptophyta</taxon>
        <taxon>Embryophyta</taxon>
        <taxon>Tracheophyta</taxon>
        <taxon>Spermatophyta</taxon>
        <taxon>Magnoliopsida</taxon>
        <taxon>eudicotyledons</taxon>
        <taxon>Gunneridae</taxon>
        <taxon>Pentapetalae</taxon>
        <taxon>asterids</taxon>
        <taxon>lamiids</taxon>
        <taxon>Lamiales</taxon>
        <taxon>Phrymaceae</taxon>
        <taxon>Erythranthe</taxon>
    </lineage>
</organism>
<dbReference type="GO" id="GO:0008270">
    <property type="term" value="F:zinc ion binding"/>
    <property type="evidence" value="ECO:0007669"/>
    <property type="project" value="UniProtKB-KW"/>
</dbReference>
<dbReference type="Pfam" id="PF13639">
    <property type="entry name" value="zf-RING_2"/>
    <property type="match status" value="1"/>
</dbReference>
<dbReference type="OMA" id="HFSSHWN"/>
<dbReference type="Proteomes" id="UP000030748">
    <property type="component" value="Unassembled WGS sequence"/>
</dbReference>
<evidence type="ECO:0000256" key="9">
    <source>
        <dbReference type="SAM" id="MobiDB-lite"/>
    </source>
</evidence>
<dbReference type="Gene3D" id="3.30.40.10">
    <property type="entry name" value="Zinc/RING finger domain, C3HC4 (zinc finger)"/>
    <property type="match status" value="1"/>
</dbReference>
<keyword evidence="6" id="KW-0833">Ubl conjugation pathway</keyword>
<keyword evidence="7" id="KW-0862">Zinc</keyword>
<evidence type="ECO:0000256" key="5">
    <source>
        <dbReference type="ARBA" id="ARBA00022771"/>
    </source>
</evidence>
<sequence length="516" mass="56213">MGHRHLFNTSQIFESDSNPGWSHAEQPYIPIARGTENSSITHPVDNMAHQGGYFPSHWTPAPTSIGYSSSVLNAGESTHYQPMAPGPSRDPFIQQTGAGNLHTVQNNYSHHSSSNVDGSFYDPTVGSSRGPSYKRKSPGIPPICDSHLASTSSRYYDAGSSSDIRLPADPWQEKQNTESNHTLWDYTVSYGGNNSLSLGGEGTIRNVRSRPAVGMETNIARTQLPTNNSLHQSNPMDFWGQSSNGNNPIPPVAHEGNFGSDSSFFSHDPNAMNTPNNNTNSSIQIQGYNNDVTSNRGLVPQNANTLPNQSVRGVRSGYGQSQRSAPTLRASWSIFQPGHVAASDVGQQMVAESHPSRNSRAVSNLRFRNVDRSGRTSISSDRYRSSAEGLMVADHSAIYASRTLFDQHRNMRLDIDNMSYEELVALGESIGSVNTGLSDGSISKCLTESIYCSSDISQDEGTCVICLDEYKNMDDVATLKACRHDFHVGCIRKWLSMKNVCPICKSPAVGDGVKDK</sequence>
<dbReference type="eggNOG" id="KOG0800">
    <property type="taxonomic scope" value="Eukaryota"/>
</dbReference>
<dbReference type="SMART" id="SM00184">
    <property type="entry name" value="RING"/>
    <property type="match status" value="1"/>
</dbReference>
<dbReference type="PhylomeDB" id="A0A022RRR7"/>
<name>A0A022RRR7_ERYGU</name>
<dbReference type="InterPro" id="IPR045191">
    <property type="entry name" value="MBR1/2-like"/>
</dbReference>
<feature type="region of interest" description="Disordered" evidence="9">
    <location>
        <begin position="300"/>
        <end position="321"/>
    </location>
</feature>
<accession>A0A022RRR7</accession>
<proteinExistence type="predicted"/>
<keyword evidence="12" id="KW-1185">Reference proteome</keyword>
<comment type="catalytic activity">
    <reaction evidence="1">
        <text>S-ubiquitinyl-[E2 ubiquitin-conjugating enzyme]-L-cysteine + [acceptor protein]-L-lysine = [E2 ubiquitin-conjugating enzyme]-L-cysteine + N(6)-ubiquitinyl-[acceptor protein]-L-lysine.</text>
        <dbReference type="EC" id="2.3.2.27"/>
    </reaction>
</comment>
<feature type="domain" description="RING-type" evidence="10">
    <location>
        <begin position="463"/>
        <end position="505"/>
    </location>
</feature>
<dbReference type="InterPro" id="IPR013083">
    <property type="entry name" value="Znf_RING/FYVE/PHD"/>
</dbReference>
<protein>
    <recommendedName>
        <fullName evidence="2">RING-type E3 ubiquitin transferase</fullName>
        <ecNumber evidence="2">2.3.2.27</ecNumber>
    </recommendedName>
</protein>
<evidence type="ECO:0000256" key="6">
    <source>
        <dbReference type="ARBA" id="ARBA00022786"/>
    </source>
</evidence>
<evidence type="ECO:0000256" key="7">
    <source>
        <dbReference type="ARBA" id="ARBA00022833"/>
    </source>
</evidence>
<feature type="compositionally biased region" description="Polar residues" evidence="9">
    <location>
        <begin position="300"/>
        <end position="311"/>
    </location>
</feature>
<dbReference type="FunFam" id="3.30.40.10:FF:000538">
    <property type="entry name" value="E3 ubiquitin-protein ligase MBR2 isoform A"/>
    <property type="match status" value="1"/>
</dbReference>
<evidence type="ECO:0000259" key="10">
    <source>
        <dbReference type="PROSITE" id="PS50089"/>
    </source>
</evidence>
<dbReference type="OrthoDB" id="8062037at2759"/>